<evidence type="ECO:0000256" key="4">
    <source>
        <dbReference type="ARBA" id="ARBA00022553"/>
    </source>
</evidence>
<evidence type="ECO:0000259" key="13">
    <source>
        <dbReference type="PROSITE" id="PS50885"/>
    </source>
</evidence>
<dbReference type="AlphaFoldDB" id="A0A1H1V817"/>
<dbReference type="InterPro" id="IPR036890">
    <property type="entry name" value="HATPase_C_sf"/>
</dbReference>
<feature type="transmembrane region" description="Helical" evidence="11">
    <location>
        <begin position="23"/>
        <end position="43"/>
    </location>
</feature>
<dbReference type="RefSeq" id="WP_090274353.1">
    <property type="nucleotide sequence ID" value="NZ_LT629748.1"/>
</dbReference>
<sequence>MPLQADSNLTNGSQPGRRLRSRMLIALSLVFVLGFGVSALHMYGTRDELRRAVLLVQAEAVSEGFTSDRPLAELPRYHAGGQMEYTLYAVDGQLLGYSDYMDRPRRLRTAALAPESSWWRWSPHGGYSINAPVRLPDGATLMVSRNDQNERAMLDQLLLERLRHSLILMLPVGLLCILLILLLLNWTLRPVRRAARLAQGIGPDTPERRIPLQGLPGEFYPLAVAANCALDRLARAYEAERRFIADAAHELRTPLAVLDLRLQDARHSGELDWPALEAEMRQLRRLVSQLLELAHQEGATERGGAEQQTNLSRLSREVTASLLPLFEAQGRGITVHIEDSLRCQGNTDELREVLVNLLDNALTHGAGTVQVNVCRRAEGIMLEVADEGPGVPTAEREAMFQRFRKGRRSGTGTGLGLAIVRRIVENAGGQSGFVQGRGNALQVLLMEVSQTDPV</sequence>
<gene>
    <name evidence="14" type="ORF">SAMN05216198_2831</name>
</gene>
<dbReference type="OrthoDB" id="9804645at2"/>
<name>A0A1H1V817_9GAMM</name>
<accession>A0A1H1V817</accession>
<keyword evidence="6 11" id="KW-0812">Transmembrane</keyword>
<evidence type="ECO:0000256" key="3">
    <source>
        <dbReference type="ARBA" id="ARBA00012438"/>
    </source>
</evidence>
<dbReference type="InterPro" id="IPR004358">
    <property type="entry name" value="Sig_transdc_His_kin-like_C"/>
</dbReference>
<dbReference type="SMART" id="SM00387">
    <property type="entry name" value="HATPase_c"/>
    <property type="match status" value="1"/>
</dbReference>
<evidence type="ECO:0000256" key="6">
    <source>
        <dbReference type="ARBA" id="ARBA00022692"/>
    </source>
</evidence>
<keyword evidence="7 14" id="KW-0418">Kinase</keyword>
<evidence type="ECO:0000256" key="5">
    <source>
        <dbReference type="ARBA" id="ARBA00022679"/>
    </source>
</evidence>
<dbReference type="GO" id="GO:0005886">
    <property type="term" value="C:plasma membrane"/>
    <property type="evidence" value="ECO:0007669"/>
    <property type="project" value="TreeGrafter"/>
</dbReference>
<keyword evidence="8 11" id="KW-1133">Transmembrane helix</keyword>
<evidence type="ECO:0000256" key="1">
    <source>
        <dbReference type="ARBA" id="ARBA00000085"/>
    </source>
</evidence>
<dbReference type="PROSITE" id="PS50885">
    <property type="entry name" value="HAMP"/>
    <property type="match status" value="1"/>
</dbReference>
<keyword evidence="4" id="KW-0597">Phosphoprotein</keyword>
<evidence type="ECO:0000256" key="9">
    <source>
        <dbReference type="ARBA" id="ARBA00023012"/>
    </source>
</evidence>
<dbReference type="SMART" id="SM00388">
    <property type="entry name" value="HisKA"/>
    <property type="match status" value="1"/>
</dbReference>
<keyword evidence="9" id="KW-0902">Two-component regulatory system</keyword>
<dbReference type="CDD" id="cd00082">
    <property type="entry name" value="HisKA"/>
    <property type="match status" value="1"/>
</dbReference>
<dbReference type="InterPro" id="IPR003661">
    <property type="entry name" value="HisK_dim/P_dom"/>
</dbReference>
<keyword evidence="10 11" id="KW-0472">Membrane</keyword>
<evidence type="ECO:0000256" key="8">
    <source>
        <dbReference type="ARBA" id="ARBA00022989"/>
    </source>
</evidence>
<dbReference type="Gene3D" id="1.10.287.130">
    <property type="match status" value="1"/>
</dbReference>
<dbReference type="PROSITE" id="PS50109">
    <property type="entry name" value="HIS_KIN"/>
    <property type="match status" value="1"/>
</dbReference>
<evidence type="ECO:0000256" key="10">
    <source>
        <dbReference type="ARBA" id="ARBA00023136"/>
    </source>
</evidence>
<dbReference type="Proteomes" id="UP000243426">
    <property type="component" value="Chromosome I"/>
</dbReference>
<dbReference type="PANTHER" id="PTHR45436:SF1">
    <property type="entry name" value="SENSOR PROTEIN QSEC"/>
    <property type="match status" value="1"/>
</dbReference>
<keyword evidence="5" id="KW-0808">Transferase</keyword>
<dbReference type="PRINTS" id="PR00344">
    <property type="entry name" value="BCTRLSENSOR"/>
</dbReference>
<dbReference type="EC" id="2.7.13.3" evidence="3"/>
<dbReference type="GO" id="GO:0000155">
    <property type="term" value="F:phosphorelay sensor kinase activity"/>
    <property type="evidence" value="ECO:0007669"/>
    <property type="project" value="InterPro"/>
</dbReference>
<dbReference type="STRING" id="797277.SAMN05216198_2831"/>
<comment type="subcellular location">
    <subcellularLocation>
        <location evidence="2">Membrane</location>
    </subcellularLocation>
</comment>
<evidence type="ECO:0000256" key="7">
    <source>
        <dbReference type="ARBA" id="ARBA00022777"/>
    </source>
</evidence>
<dbReference type="InterPro" id="IPR003594">
    <property type="entry name" value="HATPase_dom"/>
</dbReference>
<dbReference type="InterPro" id="IPR050428">
    <property type="entry name" value="TCS_sensor_his_kinase"/>
</dbReference>
<evidence type="ECO:0000313" key="15">
    <source>
        <dbReference type="Proteomes" id="UP000243426"/>
    </source>
</evidence>
<dbReference type="InterPro" id="IPR005467">
    <property type="entry name" value="His_kinase_dom"/>
</dbReference>
<feature type="domain" description="Histidine kinase" evidence="12">
    <location>
        <begin position="246"/>
        <end position="449"/>
    </location>
</feature>
<dbReference type="Gene3D" id="3.30.565.10">
    <property type="entry name" value="Histidine kinase-like ATPase, C-terminal domain"/>
    <property type="match status" value="1"/>
</dbReference>
<protein>
    <recommendedName>
        <fullName evidence="3">histidine kinase</fullName>
        <ecNumber evidence="3">2.7.13.3</ecNumber>
    </recommendedName>
</protein>
<dbReference type="SUPFAM" id="SSF47384">
    <property type="entry name" value="Homodimeric domain of signal transducing histidine kinase"/>
    <property type="match status" value="1"/>
</dbReference>
<evidence type="ECO:0000313" key="14">
    <source>
        <dbReference type="EMBL" id="SDS80631.1"/>
    </source>
</evidence>
<proteinExistence type="predicted"/>
<keyword evidence="15" id="KW-1185">Reference proteome</keyword>
<comment type="catalytic activity">
    <reaction evidence="1">
        <text>ATP + protein L-histidine = ADP + protein N-phospho-L-histidine.</text>
        <dbReference type="EC" id="2.7.13.3"/>
    </reaction>
</comment>
<evidence type="ECO:0000256" key="2">
    <source>
        <dbReference type="ARBA" id="ARBA00004370"/>
    </source>
</evidence>
<dbReference type="EMBL" id="LT629748">
    <property type="protein sequence ID" value="SDS80631.1"/>
    <property type="molecule type" value="Genomic_DNA"/>
</dbReference>
<dbReference type="InterPro" id="IPR003660">
    <property type="entry name" value="HAMP_dom"/>
</dbReference>
<dbReference type="Pfam" id="PF00512">
    <property type="entry name" value="HisKA"/>
    <property type="match status" value="1"/>
</dbReference>
<dbReference type="Pfam" id="PF02518">
    <property type="entry name" value="HATPase_c"/>
    <property type="match status" value="1"/>
</dbReference>
<dbReference type="InterPro" id="IPR036097">
    <property type="entry name" value="HisK_dim/P_sf"/>
</dbReference>
<dbReference type="CDD" id="cd00075">
    <property type="entry name" value="HATPase"/>
    <property type="match status" value="1"/>
</dbReference>
<organism evidence="14 15">
    <name type="scientific">Halopseudomonas litoralis</name>
    <dbReference type="NCBI Taxonomy" id="797277"/>
    <lineage>
        <taxon>Bacteria</taxon>
        <taxon>Pseudomonadati</taxon>
        <taxon>Pseudomonadota</taxon>
        <taxon>Gammaproteobacteria</taxon>
        <taxon>Pseudomonadales</taxon>
        <taxon>Pseudomonadaceae</taxon>
        <taxon>Halopseudomonas</taxon>
    </lineage>
</organism>
<feature type="domain" description="HAMP" evidence="13">
    <location>
        <begin position="185"/>
        <end position="238"/>
    </location>
</feature>
<reference evidence="15" key="1">
    <citation type="submission" date="2016-10" db="EMBL/GenBank/DDBJ databases">
        <authorList>
            <person name="Varghese N."/>
            <person name="Submissions S."/>
        </authorList>
    </citation>
    <scope>NUCLEOTIDE SEQUENCE [LARGE SCALE GENOMIC DNA]</scope>
    <source>
        <strain evidence="15">2SM5</strain>
    </source>
</reference>
<evidence type="ECO:0000259" key="12">
    <source>
        <dbReference type="PROSITE" id="PS50109"/>
    </source>
</evidence>
<evidence type="ECO:0000256" key="11">
    <source>
        <dbReference type="SAM" id="Phobius"/>
    </source>
</evidence>
<feature type="transmembrane region" description="Helical" evidence="11">
    <location>
        <begin position="166"/>
        <end position="188"/>
    </location>
</feature>
<dbReference type="PANTHER" id="PTHR45436">
    <property type="entry name" value="SENSOR HISTIDINE KINASE YKOH"/>
    <property type="match status" value="1"/>
</dbReference>
<dbReference type="SUPFAM" id="SSF55874">
    <property type="entry name" value="ATPase domain of HSP90 chaperone/DNA topoisomerase II/histidine kinase"/>
    <property type="match status" value="1"/>
</dbReference>